<reference evidence="3" key="2">
    <citation type="submission" date="2023-01" db="EMBL/GenBank/DDBJ databases">
        <authorList>
            <person name="Sun Q."/>
            <person name="Evtushenko L."/>
        </authorList>
    </citation>
    <scope>NUCLEOTIDE SEQUENCE</scope>
    <source>
        <strain evidence="3">VKM B-1513</strain>
    </source>
</reference>
<dbReference type="Pfam" id="PF17820">
    <property type="entry name" value="PDZ_6"/>
    <property type="match status" value="1"/>
</dbReference>
<evidence type="ECO:0000259" key="2">
    <source>
        <dbReference type="Pfam" id="PF17820"/>
    </source>
</evidence>
<dbReference type="Proteomes" id="UP001143486">
    <property type="component" value="Unassembled WGS sequence"/>
</dbReference>
<proteinExistence type="predicted"/>
<protein>
    <recommendedName>
        <fullName evidence="2">PDZ domain-containing protein</fullName>
    </recommendedName>
</protein>
<dbReference type="EMBL" id="BSFE01000015">
    <property type="protein sequence ID" value="GLK53877.1"/>
    <property type="molecule type" value="Genomic_DNA"/>
</dbReference>
<gene>
    <name evidence="3" type="ORF">GCM10017621_33850</name>
</gene>
<evidence type="ECO:0000313" key="3">
    <source>
        <dbReference type="EMBL" id="GLK53877.1"/>
    </source>
</evidence>
<name>A0A9W6MQ61_9PROT</name>
<reference evidence="3" key="1">
    <citation type="journal article" date="2014" name="Int. J. Syst. Evol. Microbiol.">
        <title>Complete genome sequence of Corynebacterium casei LMG S-19264T (=DSM 44701T), isolated from a smear-ripened cheese.</title>
        <authorList>
            <consortium name="US DOE Joint Genome Institute (JGI-PGF)"/>
            <person name="Walter F."/>
            <person name="Albersmeier A."/>
            <person name="Kalinowski J."/>
            <person name="Ruckert C."/>
        </authorList>
    </citation>
    <scope>NUCLEOTIDE SEQUENCE</scope>
    <source>
        <strain evidence="3">VKM B-1513</strain>
    </source>
</reference>
<keyword evidence="1" id="KW-0732">Signal</keyword>
<dbReference type="SUPFAM" id="SSF52096">
    <property type="entry name" value="ClpP/crotonase"/>
    <property type="match status" value="1"/>
</dbReference>
<dbReference type="Gene3D" id="3.90.226.10">
    <property type="entry name" value="2-enoyl-CoA Hydratase, Chain A, domain 1"/>
    <property type="match status" value="1"/>
</dbReference>
<dbReference type="InterPro" id="IPR029045">
    <property type="entry name" value="ClpP/crotonase-like_dom_sf"/>
</dbReference>
<sequence>MRVLSALFLSLAVPCSALAQTADGLQADAAAMLDLVAHNYAYPERVPEGWADHHAGLRDAIGQIETRGELLGFAETALHRLCDHHAITGPSSPDSAALVPSFADLWVEETDGNFRITQVRRGSPAAAAGLLPGDDLVAIGGVSTGDAVTAFWGTEPPRGDACPGYAARVLAAGPRQGLRHLTVQRDDQAITVEVDGLYTRGIERPDGPLAVRDIAPQLRHIVFNDSLGDAAAIAAFDAAVSDAPAGTRFIIDLRETPSGGNTSVGRAVLGHFTGAVAPYQRHVLPVEARETGVPRSWIEEVSPRQPVFAGERRAVVLVGRWTGSMGEGMAVGFDALGVDVMGSPMAGLLGAIGDYRLEETGWIFKLPFERLSHVDGTPREAFVPPLRIEPGFTGDADDDPALAAAVDWLSQG</sequence>
<feature type="domain" description="PDZ" evidence="2">
    <location>
        <begin position="115"/>
        <end position="146"/>
    </location>
</feature>
<dbReference type="InterPro" id="IPR041489">
    <property type="entry name" value="PDZ_6"/>
</dbReference>
<dbReference type="AlphaFoldDB" id="A0A9W6MQ61"/>
<dbReference type="InterPro" id="IPR036034">
    <property type="entry name" value="PDZ_sf"/>
</dbReference>
<feature type="chain" id="PRO_5040731544" description="PDZ domain-containing protein" evidence="1">
    <location>
        <begin position="20"/>
        <end position="412"/>
    </location>
</feature>
<dbReference type="SUPFAM" id="SSF50156">
    <property type="entry name" value="PDZ domain-like"/>
    <property type="match status" value="1"/>
</dbReference>
<dbReference type="Gene3D" id="2.30.42.10">
    <property type="match status" value="1"/>
</dbReference>
<evidence type="ECO:0000256" key="1">
    <source>
        <dbReference type="SAM" id="SignalP"/>
    </source>
</evidence>
<accession>A0A9W6MQ61</accession>
<evidence type="ECO:0000313" key="4">
    <source>
        <dbReference type="Proteomes" id="UP001143486"/>
    </source>
</evidence>
<keyword evidence="4" id="KW-1185">Reference proteome</keyword>
<dbReference type="RefSeq" id="WP_271188214.1">
    <property type="nucleotide sequence ID" value="NZ_BSFE01000015.1"/>
</dbReference>
<feature type="signal peptide" evidence="1">
    <location>
        <begin position="1"/>
        <end position="19"/>
    </location>
</feature>
<organism evidence="3 4">
    <name type="scientific">Maricaulis virginensis</name>
    <dbReference type="NCBI Taxonomy" id="144022"/>
    <lineage>
        <taxon>Bacteria</taxon>
        <taxon>Pseudomonadati</taxon>
        <taxon>Pseudomonadota</taxon>
        <taxon>Alphaproteobacteria</taxon>
        <taxon>Maricaulales</taxon>
        <taxon>Maricaulaceae</taxon>
        <taxon>Maricaulis</taxon>
    </lineage>
</organism>
<comment type="caution">
    <text evidence="3">The sequence shown here is derived from an EMBL/GenBank/DDBJ whole genome shotgun (WGS) entry which is preliminary data.</text>
</comment>